<dbReference type="RefSeq" id="WP_059068180.1">
    <property type="nucleotide sequence ID" value="NZ_JAOQJX010000014.1"/>
</dbReference>
<dbReference type="InterPro" id="IPR005650">
    <property type="entry name" value="BlaI_family"/>
</dbReference>
<evidence type="ECO:0000256" key="1">
    <source>
        <dbReference type="ARBA" id="ARBA00011046"/>
    </source>
</evidence>
<dbReference type="InterPro" id="IPR036390">
    <property type="entry name" value="WH_DNA-bd_sf"/>
</dbReference>
<keyword evidence="6" id="KW-1185">Reference proteome</keyword>
<evidence type="ECO:0000256" key="2">
    <source>
        <dbReference type="ARBA" id="ARBA00023015"/>
    </source>
</evidence>
<name>A0ABT2TCH3_9FIRM</name>
<dbReference type="EMBL" id="JAOQJX010000014">
    <property type="protein sequence ID" value="MCU6747964.1"/>
    <property type="molecule type" value="Genomic_DNA"/>
</dbReference>
<dbReference type="Pfam" id="PF03965">
    <property type="entry name" value="Penicillinase_R"/>
    <property type="match status" value="1"/>
</dbReference>
<dbReference type="Gene3D" id="1.10.4040.10">
    <property type="entry name" value="Penicillinase repressor domain"/>
    <property type="match status" value="1"/>
</dbReference>
<dbReference type="Proteomes" id="UP001652394">
    <property type="component" value="Unassembled WGS sequence"/>
</dbReference>
<evidence type="ECO:0000313" key="5">
    <source>
        <dbReference type="EMBL" id="MCU6747964.1"/>
    </source>
</evidence>
<dbReference type="Gene3D" id="1.10.10.10">
    <property type="entry name" value="Winged helix-like DNA-binding domain superfamily/Winged helix DNA-binding domain"/>
    <property type="match status" value="1"/>
</dbReference>
<accession>A0ABT2TCH3</accession>
<proteinExistence type="inferred from homology"/>
<evidence type="ECO:0000313" key="6">
    <source>
        <dbReference type="Proteomes" id="UP001652394"/>
    </source>
</evidence>
<keyword evidence="3" id="KW-0238">DNA-binding</keyword>
<dbReference type="PIRSF" id="PIRSF019455">
    <property type="entry name" value="CopR_AtkY"/>
    <property type="match status" value="1"/>
</dbReference>
<evidence type="ECO:0000256" key="3">
    <source>
        <dbReference type="ARBA" id="ARBA00023125"/>
    </source>
</evidence>
<reference evidence="5 6" key="1">
    <citation type="journal article" date="2021" name="ISME Commun">
        <title>Automated analysis of genomic sequences facilitates high-throughput and comprehensive description of bacteria.</title>
        <authorList>
            <person name="Hitch T.C.A."/>
        </authorList>
    </citation>
    <scope>NUCLEOTIDE SEQUENCE [LARGE SCALE GENOMIC DNA]</scope>
    <source>
        <strain evidence="5 6">H2_18</strain>
    </source>
</reference>
<dbReference type="SUPFAM" id="SSF46785">
    <property type="entry name" value="Winged helix' DNA-binding domain"/>
    <property type="match status" value="1"/>
</dbReference>
<organism evidence="5 6">
    <name type="scientific">Faecalicatena acetigenes</name>
    <dbReference type="NCBI Taxonomy" id="2981790"/>
    <lineage>
        <taxon>Bacteria</taxon>
        <taxon>Bacillati</taxon>
        <taxon>Bacillota</taxon>
        <taxon>Clostridia</taxon>
        <taxon>Lachnospirales</taxon>
        <taxon>Lachnospiraceae</taxon>
        <taxon>Faecalicatena</taxon>
    </lineage>
</organism>
<evidence type="ECO:0000256" key="4">
    <source>
        <dbReference type="ARBA" id="ARBA00023163"/>
    </source>
</evidence>
<sequence length="129" mass="14973">MPRKALPQISEAEFKVMKIVWKYAPVSTVEITEYLRPSTHWSYNTVQTLLKRLLQKGALSYEKRSRVFVYTPLVAETDYIRQESRSFLDKYYDGSFSSMVSAFVHNGELSPEDLAELQNLLTEKSQKKA</sequence>
<comment type="caution">
    <text evidence="5">The sequence shown here is derived from an EMBL/GenBank/DDBJ whole genome shotgun (WGS) entry which is preliminary data.</text>
</comment>
<gene>
    <name evidence="5" type="ORF">OCV51_09925</name>
</gene>
<dbReference type="InterPro" id="IPR036388">
    <property type="entry name" value="WH-like_DNA-bd_sf"/>
</dbReference>
<keyword evidence="4" id="KW-0804">Transcription</keyword>
<protein>
    <submittedName>
        <fullName evidence="5">BlaI/MecI/CopY family transcriptional regulator</fullName>
    </submittedName>
</protein>
<keyword evidence="2" id="KW-0805">Transcription regulation</keyword>
<comment type="similarity">
    <text evidence="1">Belongs to the BlaI transcriptional regulatory family.</text>
</comment>